<dbReference type="InterPro" id="IPR019734">
    <property type="entry name" value="TPR_rpt"/>
</dbReference>
<evidence type="ECO:0000256" key="4">
    <source>
        <dbReference type="PROSITE-ProRule" id="PRU00339"/>
    </source>
</evidence>
<feature type="compositionally biased region" description="Basic and acidic residues" evidence="6">
    <location>
        <begin position="1130"/>
        <end position="1151"/>
    </location>
</feature>
<feature type="coiled-coil region" evidence="5">
    <location>
        <begin position="333"/>
        <end position="360"/>
    </location>
</feature>
<evidence type="ECO:0000256" key="6">
    <source>
        <dbReference type="SAM" id="MobiDB-lite"/>
    </source>
</evidence>
<keyword evidence="2" id="KW-0677">Repeat</keyword>
<dbReference type="PANTHER" id="PTHR44366">
    <property type="entry name" value="UDP-N-ACETYLGLUCOSAMINE--PEPTIDE N-ACETYLGLUCOSAMINYLTRANSFERASE 110 KDA SUBUNIT"/>
    <property type="match status" value="1"/>
</dbReference>
<keyword evidence="9" id="KW-0418">Kinase</keyword>
<feature type="repeat" description="TPR" evidence="4">
    <location>
        <begin position="889"/>
        <end position="922"/>
    </location>
</feature>
<dbReference type="Pfam" id="PF00069">
    <property type="entry name" value="Pkinase"/>
    <property type="match status" value="1"/>
</dbReference>
<keyword evidence="4" id="KW-0802">TPR repeat</keyword>
<dbReference type="PROSITE" id="PS50011">
    <property type="entry name" value="PROTEIN_KINASE_DOM"/>
    <property type="match status" value="1"/>
</dbReference>
<dbReference type="SUPFAM" id="SSF50998">
    <property type="entry name" value="Quinoprotein alcohol dehydrogenase-like"/>
    <property type="match status" value="1"/>
</dbReference>
<proteinExistence type="predicted"/>
<dbReference type="EC" id="2.7.11.1" evidence="9"/>
<dbReference type="InterPro" id="IPR015943">
    <property type="entry name" value="WD40/YVTN_repeat-like_dom_sf"/>
</dbReference>
<feature type="repeat" description="TPR" evidence="4">
    <location>
        <begin position="957"/>
        <end position="990"/>
    </location>
</feature>
<dbReference type="Pfam" id="PF13181">
    <property type="entry name" value="TPR_8"/>
    <property type="match status" value="1"/>
</dbReference>
<evidence type="ECO:0000259" key="8">
    <source>
        <dbReference type="PROSITE" id="PS50011"/>
    </source>
</evidence>
<dbReference type="PROSITE" id="PS00678">
    <property type="entry name" value="WD_REPEATS_1"/>
    <property type="match status" value="1"/>
</dbReference>
<keyword evidence="5" id="KW-0175">Coiled coil</keyword>
<feature type="repeat" description="WD" evidence="3">
    <location>
        <begin position="1521"/>
        <end position="1553"/>
    </location>
</feature>
<dbReference type="InterPro" id="IPR011990">
    <property type="entry name" value="TPR-like_helical_dom_sf"/>
</dbReference>
<dbReference type="PANTHER" id="PTHR44366:SF1">
    <property type="entry name" value="UDP-N-ACETYLGLUCOSAMINE--PEPTIDE N-ACETYLGLUCOSAMINYLTRANSFERASE 110 KDA SUBUNIT"/>
    <property type="match status" value="1"/>
</dbReference>
<dbReference type="Pfam" id="PF07638">
    <property type="entry name" value="Sigma70_ECF"/>
    <property type="match status" value="1"/>
</dbReference>
<accession>A0A517Y1S0</accession>
<dbReference type="InterPro" id="IPR011047">
    <property type="entry name" value="Quinoprotein_ADH-like_sf"/>
</dbReference>
<dbReference type="CDD" id="cd00200">
    <property type="entry name" value="WD40"/>
    <property type="match status" value="1"/>
</dbReference>
<feature type="repeat" description="WD" evidence="3">
    <location>
        <begin position="1379"/>
        <end position="1420"/>
    </location>
</feature>
<feature type="repeat" description="TPR" evidence="4">
    <location>
        <begin position="787"/>
        <end position="820"/>
    </location>
</feature>
<dbReference type="GO" id="GO:0097363">
    <property type="term" value="F:protein O-acetylglucosaminyltransferase activity"/>
    <property type="evidence" value="ECO:0007669"/>
    <property type="project" value="TreeGrafter"/>
</dbReference>
<feature type="repeat" description="TPR" evidence="4">
    <location>
        <begin position="991"/>
        <end position="1024"/>
    </location>
</feature>
<dbReference type="Pfam" id="PF13414">
    <property type="entry name" value="TPR_11"/>
    <property type="match status" value="2"/>
</dbReference>
<evidence type="ECO:0000256" key="1">
    <source>
        <dbReference type="ARBA" id="ARBA00022574"/>
    </source>
</evidence>
<dbReference type="CDD" id="cd14014">
    <property type="entry name" value="STKc_PknB_like"/>
    <property type="match status" value="1"/>
</dbReference>
<dbReference type="InterPro" id="IPR008271">
    <property type="entry name" value="Ser/Thr_kinase_AS"/>
</dbReference>
<keyword evidence="7" id="KW-0812">Transmembrane</keyword>
<dbReference type="GO" id="GO:0004674">
    <property type="term" value="F:protein serine/threonine kinase activity"/>
    <property type="evidence" value="ECO:0007669"/>
    <property type="project" value="UniProtKB-EC"/>
</dbReference>
<keyword evidence="7" id="KW-0472">Membrane</keyword>
<dbReference type="PROSITE" id="PS50005">
    <property type="entry name" value="TPR"/>
    <property type="match status" value="11"/>
</dbReference>
<dbReference type="Pfam" id="PF13424">
    <property type="entry name" value="TPR_12"/>
    <property type="match status" value="1"/>
</dbReference>
<gene>
    <name evidence="9" type="primary">pknB_58</name>
    <name evidence="9" type="ORF">ETAA1_57050</name>
</gene>
<dbReference type="RefSeq" id="WP_202920469.1">
    <property type="nucleotide sequence ID" value="NZ_CP036273.1"/>
</dbReference>
<feature type="region of interest" description="Disordered" evidence="6">
    <location>
        <begin position="202"/>
        <end position="222"/>
    </location>
</feature>
<feature type="region of interest" description="Disordered" evidence="6">
    <location>
        <begin position="1947"/>
        <end position="1970"/>
    </location>
</feature>
<dbReference type="InterPro" id="IPR011009">
    <property type="entry name" value="Kinase-like_dom_sf"/>
</dbReference>
<dbReference type="PROSITE" id="PS50293">
    <property type="entry name" value="TPR_REGION"/>
    <property type="match status" value="1"/>
</dbReference>
<reference evidence="9 10" key="1">
    <citation type="submission" date="2019-02" db="EMBL/GenBank/DDBJ databases">
        <title>Deep-cultivation of Planctomycetes and their phenomic and genomic characterization uncovers novel biology.</title>
        <authorList>
            <person name="Wiegand S."/>
            <person name="Jogler M."/>
            <person name="Boedeker C."/>
            <person name="Pinto D."/>
            <person name="Vollmers J."/>
            <person name="Rivas-Marin E."/>
            <person name="Kohn T."/>
            <person name="Peeters S.H."/>
            <person name="Heuer A."/>
            <person name="Rast P."/>
            <person name="Oberbeckmann S."/>
            <person name="Bunk B."/>
            <person name="Jeske O."/>
            <person name="Meyerdierks A."/>
            <person name="Storesund J.E."/>
            <person name="Kallscheuer N."/>
            <person name="Luecker S."/>
            <person name="Lage O.M."/>
            <person name="Pohl T."/>
            <person name="Merkel B.J."/>
            <person name="Hornburger P."/>
            <person name="Mueller R.-W."/>
            <person name="Bruemmer F."/>
            <person name="Labrenz M."/>
            <person name="Spormann A.M."/>
            <person name="Op den Camp H."/>
            <person name="Overmann J."/>
            <person name="Amann R."/>
            <person name="Jetten M.S.M."/>
            <person name="Mascher T."/>
            <person name="Medema M.H."/>
            <person name="Devos D.P."/>
            <person name="Kaster A.-K."/>
            <person name="Ovreas L."/>
            <person name="Rohde M."/>
            <person name="Galperin M.Y."/>
            <person name="Jogler C."/>
        </authorList>
    </citation>
    <scope>NUCLEOTIDE SEQUENCE [LARGE SCALE GENOMIC DNA]</scope>
    <source>
        <strain evidence="9 10">ETA_A1</strain>
    </source>
</reference>
<dbReference type="Pfam" id="PF13432">
    <property type="entry name" value="TPR_16"/>
    <property type="match status" value="4"/>
</dbReference>
<keyword evidence="1 3" id="KW-0853">WD repeat</keyword>
<feature type="repeat" description="TPR" evidence="4">
    <location>
        <begin position="855"/>
        <end position="888"/>
    </location>
</feature>
<dbReference type="PROSITE" id="PS50082">
    <property type="entry name" value="WD_REPEATS_2"/>
    <property type="match status" value="4"/>
</dbReference>
<keyword evidence="7" id="KW-1133">Transmembrane helix</keyword>
<feature type="compositionally biased region" description="Basic and acidic residues" evidence="6">
    <location>
        <begin position="207"/>
        <end position="222"/>
    </location>
</feature>
<feature type="region of interest" description="Disordered" evidence="6">
    <location>
        <begin position="1"/>
        <end position="23"/>
    </location>
</feature>
<evidence type="ECO:0000313" key="10">
    <source>
        <dbReference type="Proteomes" id="UP000319576"/>
    </source>
</evidence>
<feature type="domain" description="Protein kinase" evidence="8">
    <location>
        <begin position="53"/>
        <end position="330"/>
    </location>
</feature>
<dbReference type="SMART" id="SM00220">
    <property type="entry name" value="S_TKc"/>
    <property type="match status" value="1"/>
</dbReference>
<feature type="compositionally biased region" description="Pro residues" evidence="6">
    <location>
        <begin position="14"/>
        <end position="23"/>
    </location>
</feature>
<feature type="repeat" description="WD" evidence="3">
    <location>
        <begin position="1468"/>
        <end position="1509"/>
    </location>
</feature>
<dbReference type="Gene3D" id="1.10.510.10">
    <property type="entry name" value="Transferase(Phosphotransferase) domain 1"/>
    <property type="match status" value="1"/>
</dbReference>
<feature type="repeat" description="TPR" evidence="4">
    <location>
        <begin position="1025"/>
        <end position="1058"/>
    </location>
</feature>
<dbReference type="Gene3D" id="1.25.40.10">
    <property type="entry name" value="Tetratricopeptide repeat domain"/>
    <property type="match status" value="9"/>
</dbReference>
<feature type="repeat" description="TPR" evidence="4">
    <location>
        <begin position="719"/>
        <end position="752"/>
    </location>
</feature>
<dbReference type="SUPFAM" id="SSF56112">
    <property type="entry name" value="Protein kinase-like (PK-like)"/>
    <property type="match status" value="1"/>
</dbReference>
<dbReference type="InterPro" id="IPR000719">
    <property type="entry name" value="Prot_kinase_dom"/>
</dbReference>
<dbReference type="Gene3D" id="2.130.10.10">
    <property type="entry name" value="YVTN repeat-like/Quinoprotein amine dehydrogenase"/>
    <property type="match status" value="2"/>
</dbReference>
<dbReference type="Gene3D" id="3.30.200.20">
    <property type="entry name" value="Phosphorylase Kinase, domain 1"/>
    <property type="match status" value="1"/>
</dbReference>
<dbReference type="InterPro" id="IPR019775">
    <property type="entry name" value="WD40_repeat_CS"/>
</dbReference>
<protein>
    <submittedName>
        <fullName evidence="9">Serine/threonine-protein kinase PknB</fullName>
        <ecNumber evidence="9">2.7.11.1</ecNumber>
    </submittedName>
</protein>
<organism evidence="9 10">
    <name type="scientific">Urbifossiella limnaea</name>
    <dbReference type="NCBI Taxonomy" id="2528023"/>
    <lineage>
        <taxon>Bacteria</taxon>
        <taxon>Pseudomonadati</taxon>
        <taxon>Planctomycetota</taxon>
        <taxon>Planctomycetia</taxon>
        <taxon>Gemmatales</taxon>
        <taxon>Gemmataceae</taxon>
        <taxon>Urbifossiella</taxon>
    </lineage>
</organism>
<dbReference type="Pfam" id="PF00400">
    <property type="entry name" value="WD40"/>
    <property type="match status" value="5"/>
</dbReference>
<keyword evidence="9" id="KW-0808">Transferase</keyword>
<feature type="repeat" description="TPR" evidence="4">
    <location>
        <begin position="923"/>
        <end position="956"/>
    </location>
</feature>
<evidence type="ECO:0000256" key="5">
    <source>
        <dbReference type="SAM" id="Coils"/>
    </source>
</evidence>
<dbReference type="Proteomes" id="UP000319576">
    <property type="component" value="Chromosome"/>
</dbReference>
<evidence type="ECO:0000256" key="3">
    <source>
        <dbReference type="PROSITE-ProRule" id="PRU00221"/>
    </source>
</evidence>
<dbReference type="PROSITE" id="PS00108">
    <property type="entry name" value="PROTEIN_KINASE_ST"/>
    <property type="match status" value="1"/>
</dbReference>
<feature type="region of interest" description="Disordered" evidence="6">
    <location>
        <begin position="1109"/>
        <end position="1151"/>
    </location>
</feature>
<evidence type="ECO:0000313" key="9">
    <source>
        <dbReference type="EMBL" id="QDU23699.1"/>
    </source>
</evidence>
<sequence length="1970" mass="209812">MPAESTVKIEVPVRPHPVPPPETPPPALPTWVMNPSVGPVDDAAGARLWIPGYEVGREIARGGMGLVLAARDPKLGRDVAVKVLLPGDCSGEAARRFVQESRITARLPHPAIPPVYELGTLPDGGPFLAMKFVRGRTLAAELKGADRPADLPRLVRVFEQVAQAVGFAHSQGVVHRDLKPANVMVGAFGEVQLMDWGLAKEVGGADDEPRPGAGRDRHRDDPVETEVGVALGTPAYMAPEQARGEPATPSIDVFALGGILCDVLTGHPPFAGGTAEDTVVRAARGDVEPAFARLDACGADADLVALCKHLLSPRAADRPADGEAVADAVAAYRAGVERRLREAEAERAAAGARAAEQRKKRRVQAALAVAVVAFAAVVGLGAWWQDRQAADRRRQDELRQLAERERLARDAAAVEDVLARCEDRLRQGDADRAEELLAQAGERVAQGAGDANGNITRLRAELALLRELDAGHDLEWAVVAGKPADADRLVAAWSGVFRRVGFAAGSPPSDETVARVRGATTREQLLRALESWFWTRPSAGVAALLLAADPDAYRNAVRAARREGNAARLVELAGAPEALGQPARFALLLARDPAVPVARRDQILDAVYRSQPNNFHVLMDLAASRPGGRADRTADRAGWYRAALAVRPRSVSAWNNLGNVLHDLGKFPAAITAYQQAIRIDPKFAIAFCNLGTTLRDAKDAPGALAALQAAVRLDPGYAHGHNNLGNALQDAGDLAGAVAAFREAIRLTPDYVEAYTNLASALCESGDPRAGVVAAAAAVRLDPTDAIAHSHLGNARRAAGDLPGATDAYNVAIRLDPRYAPVRSNLGHVLRDRGDVPGAVAAYREAVRIDPGFAAAHSYLGNALREAGDTPAATAACREAIRLDPAQAHAHHHLGLALKAAGDQPGAVAAYRDAIRTDPNYARAHNSLGLALRASGDLEGAVTAYRDAVRTDPKYVPAYNNLGIALKAAGDLPGALGAYKAAVRLEPGNVLANYNLGLALAATGDGPGAVAAFRQAVRTNPDLLPAHACLAELLRASGDVRGAVAAYREVIRLNPRHAPAHAALGLALAESGDAAAGRAAFAEAARLDPDQFGPPYRQRFLLPVAPPPRELTPRSPARDAHSLPCGGWRSRERRECEGDPGSHLRADPERASPGCVLGRAGYAGRMSDVTRLLDAAAAGDRAAAADLLPLVYDELRKLAAARMAAEPPDHTLPPTALVHEAYLRLVGPADAARWDDRGHFFAAAAEAMRRVLVNHASDNNRQKRGGGGRVRLELLDQAGSLAEDPGLVLSLDELLTRLGGEDATAAQVVTGGVRHTTSHGDELKVWDAKSGQALVTVKVNSSVLGVAFSPDGTRIATAHNNKTAAVRDAATGAALVELKGHTGGVTSVAFSPDGRRVVTGSMDHTVRVWDARTGTTLAELKSHTGAVTSVAFRADGRQLLTSARRTDGKPSEVMVWDAPTRAPGVELAGGSSIIMTAAFSPDGTRVATASQDGTVRLSDARTGSTLHELQGGKRERGEISLAFSADGARIASGGNQPTVKVWDARTGAELVEFQTGPHQRCAFSTDGTRIVTEGFDQASKVWDARSGQELKGEAVPRTVLCERTSPDGRYFVRHLQGRAEVLPLQPDPEDAAERRLQSQPNLARYRAGYLAARLARDEFAAAFYLKLVPPGEHKAVLDQADADGFAALETLAQEHLQTGKRDEAIPVLVELLAVSRTRHGPEDPATVQVMDELGRFYHQTGQAGKAILLLEDVVKIRKANQDPEAPHAMGMLGLAYKDTGRHKEAIAVLEEGAATDEGVRQQLLDVYAVAGEHAKVVTTCREQLEILRTAKDEDEVADSKADLLALLGRAYLAQKKWSDAEAPLRECGTIREKNWPNQWPTFETQSLLGEALLRQKKYAEAEPLLVKGYAGLKQREYFLDPREESRIPEALDRLIDFYTATDKPDDAARWRAERAKYPPPAAPPPREKM</sequence>
<dbReference type="InterPro" id="IPR001680">
    <property type="entry name" value="WD40_rpt"/>
</dbReference>
<dbReference type="InterPro" id="IPR053812">
    <property type="entry name" value="HTH_Sigma70_ECF-like"/>
</dbReference>
<feature type="repeat" description="WD" evidence="3">
    <location>
        <begin position="1563"/>
        <end position="1593"/>
    </location>
</feature>
<evidence type="ECO:0000256" key="7">
    <source>
        <dbReference type="SAM" id="Phobius"/>
    </source>
</evidence>
<dbReference type="SUPFAM" id="SSF48452">
    <property type="entry name" value="TPR-like"/>
    <property type="match status" value="3"/>
</dbReference>
<dbReference type="SMART" id="SM00028">
    <property type="entry name" value="TPR"/>
    <property type="match status" value="17"/>
</dbReference>
<dbReference type="InterPro" id="IPR037919">
    <property type="entry name" value="OGT"/>
</dbReference>
<keyword evidence="10" id="KW-1185">Reference proteome</keyword>
<feature type="repeat" description="TPR" evidence="4">
    <location>
        <begin position="685"/>
        <end position="718"/>
    </location>
</feature>
<feature type="transmembrane region" description="Helical" evidence="7">
    <location>
        <begin position="363"/>
        <end position="384"/>
    </location>
</feature>
<dbReference type="GO" id="GO:0006493">
    <property type="term" value="P:protein O-linked glycosylation"/>
    <property type="evidence" value="ECO:0007669"/>
    <property type="project" value="InterPro"/>
</dbReference>
<evidence type="ECO:0000256" key="2">
    <source>
        <dbReference type="ARBA" id="ARBA00022737"/>
    </source>
</evidence>
<feature type="repeat" description="TPR" evidence="4">
    <location>
        <begin position="651"/>
        <end position="684"/>
    </location>
</feature>
<feature type="repeat" description="TPR" evidence="4">
    <location>
        <begin position="821"/>
        <end position="854"/>
    </location>
</feature>
<dbReference type="EMBL" id="CP036273">
    <property type="protein sequence ID" value="QDU23699.1"/>
    <property type="molecule type" value="Genomic_DNA"/>
</dbReference>
<dbReference type="KEGG" id="uli:ETAA1_57050"/>
<dbReference type="GO" id="GO:0005524">
    <property type="term" value="F:ATP binding"/>
    <property type="evidence" value="ECO:0007669"/>
    <property type="project" value="InterPro"/>
</dbReference>
<feature type="compositionally biased region" description="Pro residues" evidence="6">
    <location>
        <begin position="1958"/>
        <end position="1970"/>
    </location>
</feature>
<name>A0A517Y1S0_9BACT</name>
<feature type="compositionally biased region" description="Basic and acidic residues" evidence="6">
    <location>
        <begin position="1947"/>
        <end position="1957"/>
    </location>
</feature>
<dbReference type="SMART" id="SM00320">
    <property type="entry name" value="WD40"/>
    <property type="match status" value="6"/>
</dbReference>
<dbReference type="PROSITE" id="PS50294">
    <property type="entry name" value="WD_REPEATS_REGION"/>
    <property type="match status" value="1"/>
</dbReference>